<accession>A0ABY6SNZ2</accession>
<reference evidence="2 3" key="1">
    <citation type="submission" date="2018-11" db="EMBL/GenBank/DDBJ databases">
        <authorList>
            <consortium name="Pathogen Informatics"/>
        </authorList>
    </citation>
    <scope>NUCLEOTIDE SEQUENCE [LARGE SCALE GENOMIC DNA]</scope>
    <source>
        <strain evidence="2 3">NCTC10913</strain>
    </source>
</reference>
<dbReference type="Proteomes" id="UP000277570">
    <property type="component" value="Unassembled WGS sequence"/>
</dbReference>
<evidence type="ECO:0000313" key="2">
    <source>
        <dbReference type="EMBL" id="VDG69872.1"/>
    </source>
</evidence>
<sequence length="86" mass="9905">MDNQILELLQAMNSKLDQNTSSIESMKSEIKIMNTKIDNLEQGQKDIKITVDSIKSNIEEMTQDMHRIEIETAKNWADIAQLKAIR</sequence>
<keyword evidence="1" id="KW-0175">Coiled coil</keyword>
<evidence type="ECO:0008006" key="4">
    <source>
        <dbReference type="Google" id="ProtNLM"/>
    </source>
</evidence>
<evidence type="ECO:0000256" key="1">
    <source>
        <dbReference type="SAM" id="Coils"/>
    </source>
</evidence>
<dbReference type="RefSeq" id="WP_125147748.1">
    <property type="nucleotide sequence ID" value="NZ_UYIN01000001.1"/>
</dbReference>
<comment type="caution">
    <text evidence="2">The sequence shown here is derived from an EMBL/GenBank/DDBJ whole genome shotgun (WGS) entry which is preliminary data.</text>
</comment>
<gene>
    <name evidence="2" type="ORF">NCTC10913_00507</name>
</gene>
<dbReference type="Gene3D" id="1.20.5.340">
    <property type="match status" value="1"/>
</dbReference>
<organism evidence="2 3">
    <name type="scientific">Clostridium carnis</name>
    <dbReference type="NCBI Taxonomy" id="1530"/>
    <lineage>
        <taxon>Bacteria</taxon>
        <taxon>Bacillati</taxon>
        <taxon>Bacillota</taxon>
        <taxon>Clostridia</taxon>
        <taxon>Eubacteriales</taxon>
        <taxon>Clostridiaceae</taxon>
        <taxon>Clostridium</taxon>
    </lineage>
</organism>
<protein>
    <recommendedName>
        <fullName evidence="4">Plasmid-related protein</fullName>
    </recommendedName>
</protein>
<feature type="coiled-coil region" evidence="1">
    <location>
        <begin position="23"/>
        <end position="71"/>
    </location>
</feature>
<evidence type="ECO:0000313" key="3">
    <source>
        <dbReference type="Proteomes" id="UP000277570"/>
    </source>
</evidence>
<name>A0ABY6SNZ2_9CLOT</name>
<keyword evidence="3" id="KW-1185">Reference proteome</keyword>
<proteinExistence type="predicted"/>
<dbReference type="EMBL" id="UYIN01000001">
    <property type="protein sequence ID" value="VDG69872.1"/>
    <property type="molecule type" value="Genomic_DNA"/>
</dbReference>